<sequence>MDKEFRMILTTRSGSKAVSSDAIGVFCYLLVSRYIINPSFFFSIKYFTVFRNAALQHAIGVGIQSN</sequence>
<dbReference type="EMBL" id="LODL01000021">
    <property type="protein sequence ID" value="KXB30528.1"/>
    <property type="molecule type" value="Genomic_DNA"/>
</dbReference>
<protein>
    <submittedName>
        <fullName evidence="1">Uncharacterized protein</fullName>
    </submittedName>
</protein>
<name>A0A133XHX9_9RHOO</name>
<evidence type="ECO:0000313" key="2">
    <source>
        <dbReference type="Proteomes" id="UP000070186"/>
    </source>
</evidence>
<gene>
    <name evidence="1" type="ORF">AT959_14470</name>
</gene>
<reference evidence="1 2" key="1">
    <citation type="submission" date="2015-12" db="EMBL/GenBank/DDBJ databases">
        <title>Nitrous oxide reduction kinetics distinguish bacteria harboring typical versus atypical NosZ.</title>
        <authorList>
            <person name="Yoon S."/>
            <person name="Nissen S."/>
            <person name="Park D."/>
            <person name="Sanford R.A."/>
            <person name="Loeffler F.E."/>
        </authorList>
    </citation>
    <scope>NUCLEOTIDE SEQUENCE [LARGE SCALE GENOMIC DNA]</scope>
    <source>
        <strain evidence="1 2">ATCC BAA-841</strain>
    </source>
</reference>
<evidence type="ECO:0000313" key="1">
    <source>
        <dbReference type="EMBL" id="KXB30528.1"/>
    </source>
</evidence>
<keyword evidence="2" id="KW-1185">Reference proteome</keyword>
<dbReference type="Proteomes" id="UP000070186">
    <property type="component" value="Unassembled WGS sequence"/>
</dbReference>
<accession>A0A133XHX9</accession>
<dbReference type="STRING" id="281362.AT959_14470"/>
<comment type="caution">
    <text evidence="1">The sequence shown here is derived from an EMBL/GenBank/DDBJ whole genome shotgun (WGS) entry which is preliminary data.</text>
</comment>
<dbReference type="AlphaFoldDB" id="A0A133XHX9"/>
<organism evidence="1 2">
    <name type="scientific">Dechloromonas denitrificans</name>
    <dbReference type="NCBI Taxonomy" id="281362"/>
    <lineage>
        <taxon>Bacteria</taxon>
        <taxon>Pseudomonadati</taxon>
        <taxon>Pseudomonadota</taxon>
        <taxon>Betaproteobacteria</taxon>
        <taxon>Rhodocyclales</taxon>
        <taxon>Azonexaceae</taxon>
        <taxon>Dechloromonas</taxon>
    </lineage>
</organism>
<proteinExistence type="predicted"/>